<gene>
    <name evidence="1" type="ORF">ACIGW0_16840</name>
</gene>
<proteinExistence type="predicted"/>
<evidence type="ECO:0000313" key="2">
    <source>
        <dbReference type="Proteomes" id="UP001614391"/>
    </source>
</evidence>
<reference evidence="1 2" key="1">
    <citation type="submission" date="2024-10" db="EMBL/GenBank/DDBJ databases">
        <title>The Natural Products Discovery Center: Release of the First 8490 Sequenced Strains for Exploring Actinobacteria Biosynthetic Diversity.</title>
        <authorList>
            <person name="Kalkreuter E."/>
            <person name="Kautsar S.A."/>
            <person name="Yang D."/>
            <person name="Bader C.D."/>
            <person name="Teijaro C.N."/>
            <person name="Fluegel L."/>
            <person name="Davis C.M."/>
            <person name="Simpson J.R."/>
            <person name="Lauterbach L."/>
            <person name="Steele A.D."/>
            <person name="Gui C."/>
            <person name="Meng S."/>
            <person name="Li G."/>
            <person name="Viehrig K."/>
            <person name="Ye F."/>
            <person name="Su P."/>
            <person name="Kiefer A.F."/>
            <person name="Nichols A."/>
            <person name="Cepeda A.J."/>
            <person name="Yan W."/>
            <person name="Fan B."/>
            <person name="Jiang Y."/>
            <person name="Adhikari A."/>
            <person name="Zheng C.-J."/>
            <person name="Schuster L."/>
            <person name="Cowan T.M."/>
            <person name="Smanski M.J."/>
            <person name="Chevrette M.G."/>
            <person name="De Carvalho L.P.S."/>
            <person name="Shen B."/>
        </authorList>
    </citation>
    <scope>NUCLEOTIDE SEQUENCE [LARGE SCALE GENOMIC DNA]</scope>
    <source>
        <strain evidence="1 2">NPDC053346</strain>
    </source>
</reference>
<dbReference type="Proteomes" id="UP001614391">
    <property type="component" value="Unassembled WGS sequence"/>
</dbReference>
<organism evidence="1 2">
    <name type="scientific">Streptomyces bikiniensis</name>
    <dbReference type="NCBI Taxonomy" id="1896"/>
    <lineage>
        <taxon>Bacteria</taxon>
        <taxon>Bacillati</taxon>
        <taxon>Actinomycetota</taxon>
        <taxon>Actinomycetes</taxon>
        <taxon>Kitasatosporales</taxon>
        <taxon>Streptomycetaceae</taxon>
        <taxon>Streptomyces</taxon>
    </lineage>
</organism>
<dbReference type="EMBL" id="JBITYT010000006">
    <property type="protein sequence ID" value="MFI9121047.1"/>
    <property type="molecule type" value="Genomic_DNA"/>
</dbReference>
<evidence type="ECO:0000313" key="1">
    <source>
        <dbReference type="EMBL" id="MFI9121047.1"/>
    </source>
</evidence>
<dbReference type="RefSeq" id="WP_399615450.1">
    <property type="nucleotide sequence ID" value="NZ_JBITYT010000006.1"/>
</dbReference>
<sequence>MTRKTLPWFETLTDSVFALGAAARETRTAHQAVQAAVAQYDLDRVRLLDGEITVPGLFTPPRPHDRAMMGIGKTLQECRNRMERLYTDAALSYAYGTAWAVLRVLDGQEPPRVELGLTAEDGLSIPAELAPIPPVIAGLDRWCDNAKFGKARERWWECDSAGEYASALTVQDYLADHGASEMHQALDVAQGEADAAYAYGVLAESALHYALLGTRARHKRP</sequence>
<keyword evidence="2" id="KW-1185">Reference proteome</keyword>
<name>A0ABW8CTZ2_STRBI</name>
<accession>A0ABW8CTZ2</accession>
<protein>
    <submittedName>
        <fullName evidence="1">Uncharacterized protein</fullName>
    </submittedName>
</protein>
<comment type="caution">
    <text evidence="1">The sequence shown here is derived from an EMBL/GenBank/DDBJ whole genome shotgun (WGS) entry which is preliminary data.</text>
</comment>